<dbReference type="InterPro" id="IPR011058">
    <property type="entry name" value="Cyanovirin-N"/>
</dbReference>
<dbReference type="OrthoDB" id="4672515at2759"/>
<dbReference type="AlphaFoldDB" id="A0A553IDB6"/>
<evidence type="ECO:0000313" key="3">
    <source>
        <dbReference type="Proteomes" id="UP000319160"/>
    </source>
</evidence>
<dbReference type="EMBL" id="VFLP01000003">
    <property type="protein sequence ID" value="TRX98198.1"/>
    <property type="molecule type" value="Genomic_DNA"/>
</dbReference>
<dbReference type="Proteomes" id="UP000319160">
    <property type="component" value="Unassembled WGS sequence"/>
</dbReference>
<evidence type="ECO:0000259" key="1">
    <source>
        <dbReference type="Pfam" id="PF08881"/>
    </source>
</evidence>
<dbReference type="STRING" id="2512241.A0A553IDB6"/>
<protein>
    <recommendedName>
        <fullName evidence="1">Cyanovirin-N domain-containing protein</fullName>
    </recommendedName>
</protein>
<organism evidence="2 3">
    <name type="scientific">Xylaria flabelliformis</name>
    <dbReference type="NCBI Taxonomy" id="2512241"/>
    <lineage>
        <taxon>Eukaryota</taxon>
        <taxon>Fungi</taxon>
        <taxon>Dikarya</taxon>
        <taxon>Ascomycota</taxon>
        <taxon>Pezizomycotina</taxon>
        <taxon>Sordariomycetes</taxon>
        <taxon>Xylariomycetidae</taxon>
        <taxon>Xylariales</taxon>
        <taxon>Xylariaceae</taxon>
        <taxon>Xylaria</taxon>
    </lineage>
</organism>
<sequence>MKPSIAAALGALAVGPYVHGQGFLANCTWQTANSYLGAYCNNDNWEVYSYDWTWFDTSNCLMNSGGQLTPSNNGDYWRTCKGCSIRATNIEFVINCTCLFSGTRLATSTYDLNKVIWNHDGYLGCFSHFGNRSERGPF</sequence>
<comment type="caution">
    <text evidence="2">The sequence shown here is derived from an EMBL/GenBank/DDBJ whole genome shotgun (WGS) entry which is preliminary data.</text>
</comment>
<evidence type="ECO:0000313" key="2">
    <source>
        <dbReference type="EMBL" id="TRX98198.1"/>
    </source>
</evidence>
<keyword evidence="3" id="KW-1185">Reference proteome</keyword>
<dbReference type="Pfam" id="PF08881">
    <property type="entry name" value="CVNH"/>
    <property type="match status" value="1"/>
</dbReference>
<feature type="domain" description="Cyanovirin-N" evidence="1">
    <location>
        <begin position="32"/>
        <end position="123"/>
    </location>
</feature>
<dbReference type="Gene3D" id="2.30.60.10">
    <property type="entry name" value="Cyanovirin-N"/>
    <property type="match status" value="1"/>
</dbReference>
<gene>
    <name evidence="2" type="ORF">FHL15_000843</name>
</gene>
<accession>A0A553IDB6</accession>
<dbReference type="InterPro" id="IPR036673">
    <property type="entry name" value="Cyanovirin-N_sf"/>
</dbReference>
<reference evidence="3" key="1">
    <citation type="submission" date="2019-06" db="EMBL/GenBank/DDBJ databases">
        <title>Draft genome sequence of the griseofulvin-producing fungus Xylaria cubensis strain G536.</title>
        <authorList>
            <person name="Mead M.E."/>
            <person name="Raja H.A."/>
            <person name="Steenwyk J.L."/>
            <person name="Knowles S.L."/>
            <person name="Oberlies N.H."/>
            <person name="Rokas A."/>
        </authorList>
    </citation>
    <scope>NUCLEOTIDE SEQUENCE [LARGE SCALE GENOMIC DNA]</scope>
    <source>
        <strain evidence="3">G536</strain>
    </source>
</reference>
<proteinExistence type="predicted"/>
<name>A0A553IDB6_9PEZI</name>
<dbReference type="SUPFAM" id="SSF51322">
    <property type="entry name" value="Cyanovirin-N"/>
    <property type="match status" value="1"/>
</dbReference>